<organism evidence="1 2">
    <name type="scientific">Cohnella terricola</name>
    <dbReference type="NCBI Taxonomy" id="1289167"/>
    <lineage>
        <taxon>Bacteria</taxon>
        <taxon>Bacillati</taxon>
        <taxon>Bacillota</taxon>
        <taxon>Bacilli</taxon>
        <taxon>Bacillales</taxon>
        <taxon>Paenibacillaceae</taxon>
        <taxon>Cohnella</taxon>
    </lineage>
</organism>
<proteinExistence type="predicted"/>
<dbReference type="Pfam" id="PF13030">
    <property type="entry name" value="DUF3891"/>
    <property type="match status" value="1"/>
</dbReference>
<gene>
    <name evidence="1" type="ORF">FPZ45_21745</name>
</gene>
<dbReference type="InterPro" id="IPR024992">
    <property type="entry name" value="DUF3891"/>
</dbReference>
<dbReference type="Proteomes" id="UP000316330">
    <property type="component" value="Unassembled WGS sequence"/>
</dbReference>
<keyword evidence="2" id="KW-1185">Reference proteome</keyword>
<evidence type="ECO:0000313" key="1">
    <source>
        <dbReference type="EMBL" id="TVX96340.1"/>
    </source>
</evidence>
<dbReference type="AlphaFoldDB" id="A0A559J8W9"/>
<comment type="caution">
    <text evidence="1">The sequence shown here is derived from an EMBL/GenBank/DDBJ whole genome shotgun (WGS) entry which is preliminary data.</text>
</comment>
<reference evidence="1 2" key="1">
    <citation type="submission" date="2019-07" db="EMBL/GenBank/DDBJ databases">
        <authorList>
            <person name="Kim J."/>
        </authorList>
    </citation>
    <scope>NUCLEOTIDE SEQUENCE [LARGE SCALE GENOMIC DNA]</scope>
    <source>
        <strain evidence="1 2">G13</strain>
    </source>
</reference>
<evidence type="ECO:0000313" key="2">
    <source>
        <dbReference type="Proteomes" id="UP000316330"/>
    </source>
</evidence>
<accession>A0A559J8W9</accession>
<dbReference type="EMBL" id="VNJJ01000017">
    <property type="protein sequence ID" value="TVX96340.1"/>
    <property type="molecule type" value="Genomic_DNA"/>
</dbReference>
<dbReference type="OrthoDB" id="190426at2"/>
<name>A0A559J8W9_9BACL</name>
<protein>
    <submittedName>
        <fullName evidence="1">DUF3891 family protein</fullName>
    </submittedName>
</protein>
<sequence length="103" mass="11877">MCGCCNYATISLYVCFNEKGAKKEEEHPWFREGIKTKLSSSPYSARWISDTEIGIRPFPFKAPFQVTIKTKQVSKRTRSRIGIELAYQETDYTEHSIIFSDLA</sequence>